<evidence type="ECO:0000256" key="5">
    <source>
        <dbReference type="ARBA" id="ARBA00023136"/>
    </source>
</evidence>
<proteinExistence type="inferred from homology"/>
<protein>
    <submittedName>
        <fullName evidence="10">ABC transporter permease</fullName>
    </submittedName>
</protein>
<dbReference type="InterPro" id="IPR050250">
    <property type="entry name" value="Macrolide_Exporter_MacB"/>
</dbReference>
<keyword evidence="5 7" id="KW-0472">Membrane</keyword>
<feature type="domain" description="MacB-like periplasmic core" evidence="9">
    <location>
        <begin position="21"/>
        <end position="229"/>
    </location>
</feature>
<keyword evidence="4 7" id="KW-1133">Transmembrane helix</keyword>
<evidence type="ECO:0000313" key="10">
    <source>
        <dbReference type="EMBL" id="MFD2588475.1"/>
    </source>
</evidence>
<feature type="domain" description="ABC3 transporter permease C-terminal" evidence="8">
    <location>
        <begin position="285"/>
        <end position="404"/>
    </location>
</feature>
<feature type="transmembrane region" description="Helical" evidence="7">
    <location>
        <begin position="372"/>
        <end position="394"/>
    </location>
</feature>
<dbReference type="PANTHER" id="PTHR30572:SF4">
    <property type="entry name" value="ABC TRANSPORTER PERMEASE YTRF"/>
    <property type="match status" value="1"/>
</dbReference>
<comment type="similarity">
    <text evidence="6">Belongs to the ABC-4 integral membrane protein family.</text>
</comment>
<evidence type="ECO:0000256" key="4">
    <source>
        <dbReference type="ARBA" id="ARBA00022989"/>
    </source>
</evidence>
<dbReference type="PANTHER" id="PTHR30572">
    <property type="entry name" value="MEMBRANE COMPONENT OF TRANSPORTER-RELATED"/>
    <property type="match status" value="1"/>
</dbReference>
<dbReference type="EMBL" id="JBHULB010000079">
    <property type="protein sequence ID" value="MFD2588475.1"/>
    <property type="molecule type" value="Genomic_DNA"/>
</dbReference>
<dbReference type="Pfam" id="PF12704">
    <property type="entry name" value="MacB_PCD"/>
    <property type="match status" value="1"/>
</dbReference>
<keyword evidence="2" id="KW-1003">Cell membrane</keyword>
<gene>
    <name evidence="10" type="ORF">ACFSQJ_16175</name>
</gene>
<organism evidence="10 11">
    <name type="scientific">Croceitalea marina</name>
    <dbReference type="NCBI Taxonomy" id="1775166"/>
    <lineage>
        <taxon>Bacteria</taxon>
        <taxon>Pseudomonadati</taxon>
        <taxon>Bacteroidota</taxon>
        <taxon>Flavobacteriia</taxon>
        <taxon>Flavobacteriales</taxon>
        <taxon>Flavobacteriaceae</taxon>
        <taxon>Croceitalea</taxon>
    </lineage>
</organism>
<dbReference type="InterPro" id="IPR003838">
    <property type="entry name" value="ABC3_permease_C"/>
</dbReference>
<sequence length="411" mass="46206">MFSRDTWKEIFETIRKNKLRTFLTGFTVALGIFIYVVLFGMGNGLKNTFAKFFNDDAQNVFFVFPGRTTVPFKGYKANRRIEFENDDLVDIAENFPMFLEYITPRISRGASVTYKEESDNYTTRAVAPAHLFAEKTIIMKGRYLNETDIIQKTKYAVIGRLVEQDLFKGEESIGKFIDVSGSVFKVIGVFQDDGGDNEERNIYIPYTTRQLIEKNNDKIDQIILAFKPEIGYAGAMAFEGKLDKFIRNKKIISPSDPNGIFIRNVADQFKQNQQFAGVLQTIISIIAFAVIISGMIGIGNIMVFMVKERTKEIGIRKALGATPRRVTNGVIFEAIFITTISGFVGLLIGIFVLRSIGGKTLEDDYFITNPEINITNAIFVTILLIVFGAAAGYLPARRAAKIKPIVALRDE</sequence>
<dbReference type="RefSeq" id="WP_377768005.1">
    <property type="nucleotide sequence ID" value="NZ_JBHULB010000079.1"/>
</dbReference>
<comment type="subcellular location">
    <subcellularLocation>
        <location evidence="1">Cell membrane</location>
        <topology evidence="1">Multi-pass membrane protein</topology>
    </subcellularLocation>
</comment>
<evidence type="ECO:0000259" key="9">
    <source>
        <dbReference type="Pfam" id="PF12704"/>
    </source>
</evidence>
<evidence type="ECO:0000256" key="6">
    <source>
        <dbReference type="ARBA" id="ARBA00038076"/>
    </source>
</evidence>
<evidence type="ECO:0000256" key="2">
    <source>
        <dbReference type="ARBA" id="ARBA00022475"/>
    </source>
</evidence>
<dbReference type="Pfam" id="PF02687">
    <property type="entry name" value="FtsX"/>
    <property type="match status" value="1"/>
</dbReference>
<comment type="caution">
    <text evidence="10">The sequence shown here is derived from an EMBL/GenBank/DDBJ whole genome shotgun (WGS) entry which is preliminary data.</text>
</comment>
<accession>A0ABW5MZ29</accession>
<dbReference type="Proteomes" id="UP001597526">
    <property type="component" value="Unassembled WGS sequence"/>
</dbReference>
<evidence type="ECO:0000256" key="3">
    <source>
        <dbReference type="ARBA" id="ARBA00022692"/>
    </source>
</evidence>
<reference evidence="11" key="1">
    <citation type="journal article" date="2019" name="Int. J. Syst. Evol. Microbiol.">
        <title>The Global Catalogue of Microorganisms (GCM) 10K type strain sequencing project: providing services to taxonomists for standard genome sequencing and annotation.</title>
        <authorList>
            <consortium name="The Broad Institute Genomics Platform"/>
            <consortium name="The Broad Institute Genome Sequencing Center for Infectious Disease"/>
            <person name="Wu L."/>
            <person name="Ma J."/>
        </authorList>
    </citation>
    <scope>NUCLEOTIDE SEQUENCE [LARGE SCALE GENOMIC DNA]</scope>
    <source>
        <strain evidence="11">KCTC 52368</strain>
    </source>
</reference>
<evidence type="ECO:0000313" key="11">
    <source>
        <dbReference type="Proteomes" id="UP001597526"/>
    </source>
</evidence>
<evidence type="ECO:0000256" key="7">
    <source>
        <dbReference type="SAM" id="Phobius"/>
    </source>
</evidence>
<name>A0ABW5MZ29_9FLAO</name>
<feature type="transmembrane region" description="Helical" evidence="7">
    <location>
        <begin position="282"/>
        <end position="306"/>
    </location>
</feature>
<keyword evidence="11" id="KW-1185">Reference proteome</keyword>
<dbReference type="InterPro" id="IPR025857">
    <property type="entry name" value="MacB_PCD"/>
</dbReference>
<feature type="transmembrane region" description="Helical" evidence="7">
    <location>
        <begin position="326"/>
        <end position="352"/>
    </location>
</feature>
<keyword evidence="3 7" id="KW-0812">Transmembrane</keyword>
<evidence type="ECO:0000256" key="1">
    <source>
        <dbReference type="ARBA" id="ARBA00004651"/>
    </source>
</evidence>
<evidence type="ECO:0000259" key="8">
    <source>
        <dbReference type="Pfam" id="PF02687"/>
    </source>
</evidence>
<feature type="transmembrane region" description="Helical" evidence="7">
    <location>
        <begin position="21"/>
        <end position="41"/>
    </location>
</feature>